<dbReference type="InterPro" id="IPR051121">
    <property type="entry name" value="FAH"/>
</dbReference>
<evidence type="ECO:0000256" key="2">
    <source>
        <dbReference type="ARBA" id="ARBA00022723"/>
    </source>
</evidence>
<proteinExistence type="inferred from homology"/>
<keyword evidence="2" id="KW-0479">Metal-binding</keyword>
<protein>
    <submittedName>
        <fullName evidence="5">Fumarylacetoacetate hydrolase family protein</fullName>
    </submittedName>
</protein>
<name>A0ABW3TR63_9MICO</name>
<dbReference type="InterPro" id="IPR036663">
    <property type="entry name" value="Fumarylacetoacetase_C_sf"/>
</dbReference>
<gene>
    <name evidence="5" type="ORF">ACFQ3U_13025</name>
</gene>
<comment type="similarity">
    <text evidence="1">Belongs to the FAH family.</text>
</comment>
<sequence length="284" mass="31126">MRLCSVRYAETWHAGEVTDSDTVLVYPATVGLVDDVITNGGLPAGAAPIAEVPLAEARLGSPIQRWRKNVLCVGWNYWDHFEESRGKREGQDPASRPEHPTFFTKAPRTAIGPRDTVECDFELSEQWDYEAEIALVIGTAGRDIRPEDALTHVFGVMLANDVSVRDVQRAHGGQWFKGKSIDNTMPLGPWLTTLDEVGELSEIELECELNGETLQRASVAQMAFPIETLIAELSRGMTLDVGDVILTGTPSGIGNAREPQVFLRSGDVLVTRATRLGTLENRIG</sequence>
<evidence type="ECO:0000259" key="4">
    <source>
        <dbReference type="Pfam" id="PF01557"/>
    </source>
</evidence>
<evidence type="ECO:0000256" key="1">
    <source>
        <dbReference type="ARBA" id="ARBA00010211"/>
    </source>
</evidence>
<dbReference type="EMBL" id="JBHTLY010000006">
    <property type="protein sequence ID" value="MFD1202817.1"/>
    <property type="molecule type" value="Genomic_DNA"/>
</dbReference>
<evidence type="ECO:0000313" key="5">
    <source>
        <dbReference type="EMBL" id="MFD1202817.1"/>
    </source>
</evidence>
<dbReference type="InterPro" id="IPR011234">
    <property type="entry name" value="Fumarylacetoacetase-like_C"/>
</dbReference>
<keyword evidence="6" id="KW-1185">Reference proteome</keyword>
<feature type="compositionally biased region" description="Basic and acidic residues" evidence="3">
    <location>
        <begin position="86"/>
        <end position="99"/>
    </location>
</feature>
<feature type="region of interest" description="Disordered" evidence="3">
    <location>
        <begin position="86"/>
        <end position="106"/>
    </location>
</feature>
<keyword evidence="5" id="KW-0378">Hydrolase</keyword>
<dbReference type="RefSeq" id="WP_343962575.1">
    <property type="nucleotide sequence ID" value="NZ_BAAAKZ010000017.1"/>
</dbReference>
<evidence type="ECO:0000313" key="6">
    <source>
        <dbReference type="Proteomes" id="UP001597181"/>
    </source>
</evidence>
<accession>A0ABW3TR63</accession>
<feature type="domain" description="Fumarylacetoacetase-like C-terminal" evidence="4">
    <location>
        <begin position="70"/>
        <end position="283"/>
    </location>
</feature>
<reference evidence="6" key="1">
    <citation type="journal article" date="2019" name="Int. J. Syst. Evol. Microbiol.">
        <title>The Global Catalogue of Microorganisms (GCM) 10K type strain sequencing project: providing services to taxonomists for standard genome sequencing and annotation.</title>
        <authorList>
            <consortium name="The Broad Institute Genomics Platform"/>
            <consortium name="The Broad Institute Genome Sequencing Center for Infectious Disease"/>
            <person name="Wu L."/>
            <person name="Ma J."/>
        </authorList>
    </citation>
    <scope>NUCLEOTIDE SEQUENCE [LARGE SCALE GENOMIC DNA]</scope>
    <source>
        <strain evidence="6">CCUG 50213</strain>
    </source>
</reference>
<comment type="caution">
    <text evidence="5">The sequence shown here is derived from an EMBL/GenBank/DDBJ whole genome shotgun (WGS) entry which is preliminary data.</text>
</comment>
<dbReference type="PANTHER" id="PTHR42796">
    <property type="entry name" value="FUMARYLACETOACETATE HYDROLASE DOMAIN-CONTAINING PROTEIN 2A-RELATED"/>
    <property type="match status" value="1"/>
</dbReference>
<dbReference type="PANTHER" id="PTHR42796:SF4">
    <property type="entry name" value="FUMARYLACETOACETATE HYDROLASE DOMAIN-CONTAINING PROTEIN 2A"/>
    <property type="match status" value="1"/>
</dbReference>
<dbReference type="SUPFAM" id="SSF56529">
    <property type="entry name" value="FAH"/>
    <property type="match status" value="1"/>
</dbReference>
<dbReference type="Pfam" id="PF01557">
    <property type="entry name" value="FAA_hydrolase"/>
    <property type="match status" value="1"/>
</dbReference>
<evidence type="ECO:0000256" key="3">
    <source>
        <dbReference type="SAM" id="MobiDB-lite"/>
    </source>
</evidence>
<organism evidence="5 6">
    <name type="scientific">Leucobacter albus</name>
    <dbReference type="NCBI Taxonomy" id="272210"/>
    <lineage>
        <taxon>Bacteria</taxon>
        <taxon>Bacillati</taxon>
        <taxon>Actinomycetota</taxon>
        <taxon>Actinomycetes</taxon>
        <taxon>Micrococcales</taxon>
        <taxon>Microbacteriaceae</taxon>
        <taxon>Leucobacter</taxon>
    </lineage>
</organism>
<dbReference type="GO" id="GO:0016787">
    <property type="term" value="F:hydrolase activity"/>
    <property type="evidence" value="ECO:0007669"/>
    <property type="project" value="UniProtKB-KW"/>
</dbReference>
<dbReference type="Proteomes" id="UP001597181">
    <property type="component" value="Unassembled WGS sequence"/>
</dbReference>
<dbReference type="Gene3D" id="3.90.850.10">
    <property type="entry name" value="Fumarylacetoacetase-like, C-terminal domain"/>
    <property type="match status" value="1"/>
</dbReference>